<accession>A0A3N0VMC2</accession>
<keyword evidence="13" id="KW-0732">Signal</keyword>
<evidence type="ECO:0000256" key="10">
    <source>
        <dbReference type="ARBA" id="ARBA00023237"/>
    </source>
</evidence>
<dbReference type="InterPro" id="IPR036942">
    <property type="entry name" value="Beta-barrel_TonB_sf"/>
</dbReference>
<dbReference type="InParanoid" id="A0A3N0VMC2"/>
<dbReference type="AlphaFoldDB" id="A0A3N0VMC2"/>
<organism evidence="16 17">
    <name type="scientific">Stagnimonas aquatica</name>
    <dbReference type="NCBI Taxonomy" id="2689987"/>
    <lineage>
        <taxon>Bacteria</taxon>
        <taxon>Pseudomonadati</taxon>
        <taxon>Pseudomonadota</taxon>
        <taxon>Gammaproteobacteria</taxon>
        <taxon>Nevskiales</taxon>
        <taxon>Nevskiaceae</taxon>
        <taxon>Stagnimonas</taxon>
    </lineage>
</organism>
<keyword evidence="16" id="KW-0675">Receptor</keyword>
<dbReference type="Pfam" id="PF00593">
    <property type="entry name" value="TonB_dep_Rec_b-barrel"/>
    <property type="match status" value="1"/>
</dbReference>
<feature type="chain" id="PRO_5018157222" evidence="13">
    <location>
        <begin position="23"/>
        <end position="865"/>
    </location>
</feature>
<sequence length="865" mass="93553">MMKPSRCWGAAALAFYCASAVATDNPSSPAAESETGATTDSAPLASIPVAAIEVSSNAPPTEAVRRPDGAAAVLEEVVVTAQRREASVQATPISMEAFSSDKLAQRGIASVEDLSGNVPSMVIEPHPLSSTTLRISIRGVGVTDAQVTQDPAVGIYLDGVYLARSAGLALDLADLERIEVLRGPQGTLYGRNTTGGAVNLVTRRPSVSGFSMQQQISVGSRDQLTAKTSFNLPITDTLAVKLAALGSRQGGFVENTGPGGDFGDREEQAYRLDARWNASERLTVDYAYDYSDLGYYNYMFQSIIPSNTPHGMADLFKPYAQSESVYATQRLSSLASGAPYEQSSSQIQGHALVLTAPLMPDLEAKYIGAYRKLIDNQYADLGGGAGSTGYRVDTQAYDGPAGLMAGGGEPTPLVIPQVYQEQWSHELQLSGRAFERVEYILGAYHFSEKGGEHGGPTHHIFNTKLDPSQLNFLLDAIPGLRDPLRDLVLPGLAAFWDYDIAIDNSATALFGQFTWTPPVLDDRLRATLGLRQSWDQRSARKDFIQTQYIEGQIAGIGLTAVPIPGALFGGVDDFVDVHAAREDRNFSPSFNLQFDVTPAATTYASYATAYKSGGFNTRDPQISAASGAASDGINYGFGFVEGFKPETVRSLELGIKSNWLKRRLRLNGAVFDSRYRDMQTNFMISGTISDTKARNAGKASMRGVELEAAFVALRNLILSLQYAYLDARVEEVIDINGNNVANLYPFIAAPPHSYVATIDWTLLRGGWGKLRGYLNYQYVGDRQGFVITEDKRGLTAIEGYGLLNARLSLAELRLGSRGKLDLSVSAKNILDVEYPAAAVDNLPHADRAVVWGEPRAYGLDLVYRY</sequence>
<dbReference type="Gene3D" id="2.40.170.20">
    <property type="entry name" value="TonB-dependent receptor, beta-barrel domain"/>
    <property type="match status" value="1"/>
</dbReference>
<dbReference type="Proteomes" id="UP000282106">
    <property type="component" value="Unassembled WGS sequence"/>
</dbReference>
<name>A0A3N0VMC2_9GAMM</name>
<evidence type="ECO:0000256" key="1">
    <source>
        <dbReference type="ARBA" id="ARBA00004571"/>
    </source>
</evidence>
<evidence type="ECO:0000256" key="2">
    <source>
        <dbReference type="ARBA" id="ARBA00022448"/>
    </source>
</evidence>
<feature type="domain" description="TonB-dependent receptor plug" evidence="15">
    <location>
        <begin position="88"/>
        <end position="197"/>
    </location>
</feature>
<evidence type="ECO:0000256" key="5">
    <source>
        <dbReference type="ARBA" id="ARBA00022692"/>
    </source>
</evidence>
<dbReference type="InterPro" id="IPR039426">
    <property type="entry name" value="TonB-dep_rcpt-like"/>
</dbReference>
<feature type="domain" description="TonB-dependent receptor-like beta-barrel" evidence="14">
    <location>
        <begin position="363"/>
        <end position="828"/>
    </location>
</feature>
<evidence type="ECO:0000313" key="16">
    <source>
        <dbReference type="EMBL" id="ROH93720.1"/>
    </source>
</evidence>
<comment type="subcellular location">
    <subcellularLocation>
        <location evidence="1 11">Cell outer membrane</location>
        <topology evidence="1 11">Multi-pass membrane protein</topology>
    </subcellularLocation>
</comment>
<keyword evidence="4" id="KW-0410">Iron transport</keyword>
<keyword evidence="7" id="KW-0406">Ion transport</keyword>
<keyword evidence="8 12" id="KW-0798">TonB box</keyword>
<protein>
    <submittedName>
        <fullName evidence="16">TonB-dependent receptor</fullName>
    </submittedName>
</protein>
<evidence type="ECO:0000256" key="7">
    <source>
        <dbReference type="ARBA" id="ARBA00023065"/>
    </source>
</evidence>
<evidence type="ECO:0000256" key="11">
    <source>
        <dbReference type="PROSITE-ProRule" id="PRU01360"/>
    </source>
</evidence>
<evidence type="ECO:0000256" key="12">
    <source>
        <dbReference type="RuleBase" id="RU003357"/>
    </source>
</evidence>
<evidence type="ECO:0000259" key="14">
    <source>
        <dbReference type="Pfam" id="PF00593"/>
    </source>
</evidence>
<feature type="signal peptide" evidence="13">
    <location>
        <begin position="1"/>
        <end position="22"/>
    </location>
</feature>
<evidence type="ECO:0000256" key="13">
    <source>
        <dbReference type="SAM" id="SignalP"/>
    </source>
</evidence>
<dbReference type="InterPro" id="IPR012910">
    <property type="entry name" value="Plug_dom"/>
</dbReference>
<keyword evidence="2 11" id="KW-0813">Transport</keyword>
<keyword evidence="17" id="KW-1185">Reference proteome</keyword>
<keyword evidence="10 11" id="KW-0998">Cell outer membrane</keyword>
<comment type="caution">
    <text evidence="16">The sequence shown here is derived from an EMBL/GenBank/DDBJ whole genome shotgun (WGS) entry which is preliminary data.</text>
</comment>
<dbReference type="PROSITE" id="PS52016">
    <property type="entry name" value="TONB_DEPENDENT_REC_3"/>
    <property type="match status" value="1"/>
</dbReference>
<gene>
    <name evidence="16" type="ORF">ED208_04135</name>
</gene>
<evidence type="ECO:0000313" key="17">
    <source>
        <dbReference type="Proteomes" id="UP000282106"/>
    </source>
</evidence>
<dbReference type="PANTHER" id="PTHR32552">
    <property type="entry name" value="FERRICHROME IRON RECEPTOR-RELATED"/>
    <property type="match status" value="1"/>
</dbReference>
<reference evidence="16 17" key="1">
    <citation type="submission" date="2018-10" db="EMBL/GenBank/DDBJ databases">
        <authorList>
            <person name="Chen W.-M."/>
        </authorList>
    </citation>
    <scope>NUCLEOTIDE SEQUENCE [LARGE SCALE GENOMIC DNA]</scope>
    <source>
        <strain evidence="16 17">THS-13</strain>
    </source>
</reference>
<keyword evidence="9 11" id="KW-0472">Membrane</keyword>
<dbReference type="GO" id="GO:0006826">
    <property type="term" value="P:iron ion transport"/>
    <property type="evidence" value="ECO:0007669"/>
    <property type="project" value="UniProtKB-KW"/>
</dbReference>
<evidence type="ECO:0000256" key="6">
    <source>
        <dbReference type="ARBA" id="ARBA00023004"/>
    </source>
</evidence>
<evidence type="ECO:0000256" key="3">
    <source>
        <dbReference type="ARBA" id="ARBA00022452"/>
    </source>
</evidence>
<proteinExistence type="inferred from homology"/>
<evidence type="ECO:0000256" key="8">
    <source>
        <dbReference type="ARBA" id="ARBA00023077"/>
    </source>
</evidence>
<dbReference type="Pfam" id="PF07715">
    <property type="entry name" value="Plug"/>
    <property type="match status" value="1"/>
</dbReference>
<keyword evidence="3 11" id="KW-1134">Transmembrane beta strand</keyword>
<dbReference type="InterPro" id="IPR000531">
    <property type="entry name" value="Beta-barrel_TonB"/>
</dbReference>
<evidence type="ECO:0000256" key="9">
    <source>
        <dbReference type="ARBA" id="ARBA00023136"/>
    </source>
</evidence>
<keyword evidence="5 11" id="KW-0812">Transmembrane</keyword>
<dbReference type="GO" id="GO:0009279">
    <property type="term" value="C:cell outer membrane"/>
    <property type="evidence" value="ECO:0007669"/>
    <property type="project" value="UniProtKB-SubCell"/>
</dbReference>
<dbReference type="PANTHER" id="PTHR32552:SF81">
    <property type="entry name" value="TONB-DEPENDENT OUTER MEMBRANE RECEPTOR"/>
    <property type="match status" value="1"/>
</dbReference>
<keyword evidence="6" id="KW-0408">Iron</keyword>
<dbReference type="EMBL" id="RJVO01000001">
    <property type="protein sequence ID" value="ROH93720.1"/>
    <property type="molecule type" value="Genomic_DNA"/>
</dbReference>
<evidence type="ECO:0000259" key="15">
    <source>
        <dbReference type="Pfam" id="PF07715"/>
    </source>
</evidence>
<comment type="similarity">
    <text evidence="11 12">Belongs to the TonB-dependent receptor family.</text>
</comment>
<evidence type="ECO:0000256" key="4">
    <source>
        <dbReference type="ARBA" id="ARBA00022496"/>
    </source>
</evidence>
<dbReference type="SUPFAM" id="SSF56935">
    <property type="entry name" value="Porins"/>
    <property type="match status" value="1"/>
</dbReference>